<name>A0ABT8C3B1_9BACT</name>
<sequence length="571" mass="62793">MVFVIKLINIFIQRNISVFRSFGYLLVFVFAGPLENAAQTYGGATQIYTDFNGYWTSAAGANNPVQPDDSHHLLGFTWQGTVYSTGVDDGRLISEGVPHSEQIYQAFPVRNIQPKSSGTYIGLAQIYDGVDGGISDPPPFGVPPNLSTFLTDGLQGLDYGTGVANIAAGNVIFDFSGIIDPTQISDGIPDILVTQFADPSSTLDEIFLTDENGNQVGNSLSINHTTIDILGQWSADFYELDGNSAAFTKSSRDLRLWVAELESFGINMGNYQGVRSLRYRLNGSSDLAFAAYKVGVFDIVAANNDEGFTNQEEPVVLNVLDNDLPAEILDPAYLSILEGPQNGTLSINLDTGAIEYTPASEFYGTDQFTYEICGDGGLQCDEALVTIEVNQVTLPVKWIDFSGRVIGNRGVALKWATANEKNSSYYDIQSSFDGKKWRVMGRVEGVGYAFTQVNYSHFVPVQGAGRIYFRLRQVDRDGQSSYSEIWAVELFELMEKKVLVYPNPAFSEIRIDGLQFCESEIRIVDLSGNDCTHLVTIEKPMPCSVRLEIASLPEGIYLAKVGNQTFKFKKF</sequence>
<comment type="caution">
    <text evidence="2">The sequence shown here is derived from an EMBL/GenBank/DDBJ whole genome shotgun (WGS) entry which is preliminary data.</text>
</comment>
<dbReference type="Pfam" id="PF17963">
    <property type="entry name" value="Big_9"/>
    <property type="match status" value="1"/>
</dbReference>
<dbReference type="InterPro" id="IPR026444">
    <property type="entry name" value="Secre_tail"/>
</dbReference>
<organism evidence="2 3">
    <name type="scientific">Cyclobacterium jeungdonense</name>
    <dbReference type="NCBI Taxonomy" id="708087"/>
    <lineage>
        <taxon>Bacteria</taxon>
        <taxon>Pseudomonadati</taxon>
        <taxon>Bacteroidota</taxon>
        <taxon>Cytophagia</taxon>
        <taxon>Cytophagales</taxon>
        <taxon>Cyclobacteriaceae</taxon>
        <taxon>Cyclobacterium</taxon>
    </lineage>
</organism>
<evidence type="ECO:0000313" key="2">
    <source>
        <dbReference type="EMBL" id="MDN3686572.1"/>
    </source>
</evidence>
<reference evidence="3" key="1">
    <citation type="journal article" date="2019" name="Int. J. Syst. Evol. Microbiol.">
        <title>The Global Catalogue of Microorganisms (GCM) 10K type strain sequencing project: providing services to taxonomists for standard genome sequencing and annotation.</title>
        <authorList>
            <consortium name="The Broad Institute Genomics Platform"/>
            <consortium name="The Broad Institute Genome Sequencing Center for Infectious Disease"/>
            <person name="Wu L."/>
            <person name="Ma J."/>
        </authorList>
    </citation>
    <scope>NUCLEOTIDE SEQUENCE [LARGE SCALE GENOMIC DNA]</scope>
    <source>
        <strain evidence="3">CECT 7706</strain>
    </source>
</reference>
<accession>A0ABT8C3B1</accession>
<protein>
    <submittedName>
        <fullName evidence="2">Ig-like domain-containing protein</fullName>
    </submittedName>
</protein>
<gene>
    <name evidence="2" type="ORF">QWZ15_01915</name>
</gene>
<feature type="domain" description="Secretion system C-terminal sorting" evidence="1">
    <location>
        <begin position="500"/>
        <end position="570"/>
    </location>
</feature>
<dbReference type="Proteomes" id="UP001236663">
    <property type="component" value="Unassembled WGS sequence"/>
</dbReference>
<dbReference type="RefSeq" id="WP_163384729.1">
    <property type="nucleotide sequence ID" value="NZ_JAUFQS010000003.1"/>
</dbReference>
<dbReference type="Pfam" id="PF18962">
    <property type="entry name" value="Por_Secre_tail"/>
    <property type="match status" value="1"/>
</dbReference>
<keyword evidence="3" id="KW-1185">Reference proteome</keyword>
<dbReference type="EMBL" id="JAUFQS010000003">
    <property type="protein sequence ID" value="MDN3686572.1"/>
    <property type="molecule type" value="Genomic_DNA"/>
</dbReference>
<dbReference type="Gene3D" id="2.60.40.3440">
    <property type="match status" value="1"/>
</dbReference>
<proteinExistence type="predicted"/>
<evidence type="ECO:0000313" key="3">
    <source>
        <dbReference type="Proteomes" id="UP001236663"/>
    </source>
</evidence>
<evidence type="ECO:0000259" key="1">
    <source>
        <dbReference type="Pfam" id="PF18962"/>
    </source>
</evidence>